<comment type="caution">
    <text evidence="1">The sequence shown here is derived from an EMBL/GenBank/DDBJ whole genome shotgun (WGS) entry which is preliminary data.</text>
</comment>
<reference evidence="1" key="2">
    <citation type="submission" date="2020-10" db="EMBL/GenBank/DDBJ databases">
        <title>Enrichment of novel Verrucomicrobia, Bacteroidetes and Krumholzibacteria in an oxygen-limited, methane- and iron-fed bioreactor inoculated with Bothnian Sea sediments.</title>
        <authorList>
            <person name="Martins P.D."/>
            <person name="de Jong A."/>
            <person name="Lenstra W.K."/>
            <person name="van Helmond N.A.G.M."/>
            <person name="Slomp C.P."/>
            <person name="Jetten M.S.M."/>
            <person name="Welte C.U."/>
            <person name="Rasigraf O."/>
        </authorList>
    </citation>
    <scope>NUCLEOTIDE SEQUENCE</scope>
    <source>
        <strain evidence="1">MAG47</strain>
    </source>
</reference>
<dbReference type="Proteomes" id="UP000642265">
    <property type="component" value="Unassembled WGS sequence"/>
</dbReference>
<evidence type="ECO:0000313" key="2">
    <source>
        <dbReference type="Proteomes" id="UP000642265"/>
    </source>
</evidence>
<dbReference type="GO" id="GO:0005524">
    <property type="term" value="F:ATP binding"/>
    <property type="evidence" value="ECO:0007669"/>
    <property type="project" value="UniProtKB-KW"/>
</dbReference>
<sequence>MSGLDAYTCTPRQVKKHVIQCMRAGLVPFIQSSPAMGKSAIVAEIANEFSLQLIDHRLSTSAPEDLSGLPHFENGKASFLPFDTFPTEDLELPAGKQGWLLFLDEMNSATKMVQAAAYKLVLDKMVGQKRLHPNVVIVCAGNLSTDRAITNPIGTAMQSRLVHLIMDLDFKEFLEDVMLKQHWDSRIIAYLSYKPGQLHDFRPDHNEHTFCAPRTWEFMNKLIKGNPIRDEDAALYAGTITSGVAVDFIQFNKVYEALPKLKDIVDDPEHATMPVDSATRYATITHLLEFIEEKNFDAISLYVDRLPSEFRVLFYRGLLIQKPELKKHPAFRRALVTLSKYLNDDDYAEAA</sequence>
<organism evidence="1 2">
    <name type="scientific">Brucella anthropi</name>
    <name type="common">Ochrobactrum anthropi</name>
    <dbReference type="NCBI Taxonomy" id="529"/>
    <lineage>
        <taxon>Bacteria</taxon>
        <taxon>Pseudomonadati</taxon>
        <taxon>Pseudomonadota</taxon>
        <taxon>Alphaproteobacteria</taxon>
        <taxon>Hyphomicrobiales</taxon>
        <taxon>Brucellaceae</taxon>
        <taxon>Brucella/Ochrobactrum group</taxon>
        <taxon>Brucella</taxon>
    </lineage>
</organism>
<keyword evidence="1" id="KW-0067">ATP-binding</keyword>
<evidence type="ECO:0000313" key="1">
    <source>
        <dbReference type="EMBL" id="MBE0563621.1"/>
    </source>
</evidence>
<dbReference type="AlphaFoldDB" id="A0A8I0NBB4"/>
<accession>A0A8I0NBB4</accession>
<keyword evidence="1" id="KW-0547">Nucleotide-binding</keyword>
<dbReference type="EMBL" id="JACZKO010000063">
    <property type="protein sequence ID" value="MBE0563621.1"/>
    <property type="molecule type" value="Genomic_DNA"/>
</dbReference>
<name>A0A8I0NBB4_BRUAN</name>
<reference evidence="1" key="1">
    <citation type="submission" date="2020-09" db="EMBL/GenBank/DDBJ databases">
        <authorList>
            <person name="Dalcin Martins P."/>
        </authorList>
    </citation>
    <scope>NUCLEOTIDE SEQUENCE</scope>
    <source>
        <strain evidence="1">MAG47</strain>
    </source>
</reference>
<dbReference type="InterPro" id="IPR027417">
    <property type="entry name" value="P-loop_NTPase"/>
</dbReference>
<dbReference type="Gene3D" id="3.40.50.300">
    <property type="entry name" value="P-loop containing nucleotide triphosphate hydrolases"/>
    <property type="match status" value="1"/>
</dbReference>
<proteinExistence type="predicted"/>
<gene>
    <name evidence="1" type="ORF">IH622_22775</name>
</gene>
<dbReference type="SUPFAM" id="SSF52540">
    <property type="entry name" value="P-loop containing nucleoside triphosphate hydrolases"/>
    <property type="match status" value="1"/>
</dbReference>
<protein>
    <submittedName>
        <fullName evidence="1">ATP-binding protein</fullName>
    </submittedName>
</protein>